<name>A0A8D5ZJ08_9CREN</name>
<keyword evidence="2" id="KW-0472">Membrane</keyword>
<dbReference type="KEGG" id="csty:KN1_10340"/>
<evidence type="ECO:0000256" key="1">
    <source>
        <dbReference type="SAM" id="MobiDB-lite"/>
    </source>
</evidence>
<organism evidence="3 4">
    <name type="scientific">Stygiolobus caldivivus</name>
    <dbReference type="NCBI Taxonomy" id="2824673"/>
    <lineage>
        <taxon>Archaea</taxon>
        <taxon>Thermoproteota</taxon>
        <taxon>Thermoprotei</taxon>
        <taxon>Sulfolobales</taxon>
        <taxon>Sulfolobaceae</taxon>
        <taxon>Stygiolobus</taxon>
    </lineage>
</organism>
<gene>
    <name evidence="3" type="ORF">KN1_10340</name>
</gene>
<reference evidence="3 4" key="1">
    <citation type="submission" date="2021-04" db="EMBL/GenBank/DDBJ databases">
        <title>Complete genome sequence of Stygiolobus sp. KN-1.</title>
        <authorList>
            <person name="Nakamura K."/>
            <person name="Sakai H."/>
            <person name="Kurosawa N."/>
        </authorList>
    </citation>
    <scope>NUCLEOTIDE SEQUENCE [LARGE SCALE GENOMIC DNA]</scope>
    <source>
        <strain evidence="3 4">KN-1</strain>
    </source>
</reference>
<keyword evidence="4" id="KW-1185">Reference proteome</keyword>
<evidence type="ECO:0000256" key="2">
    <source>
        <dbReference type="SAM" id="Phobius"/>
    </source>
</evidence>
<feature type="transmembrane region" description="Helical" evidence="2">
    <location>
        <begin position="68"/>
        <end position="92"/>
    </location>
</feature>
<dbReference type="RefSeq" id="WP_221289731.1">
    <property type="nucleotide sequence ID" value="NZ_AP024597.1"/>
</dbReference>
<dbReference type="Proteomes" id="UP000825123">
    <property type="component" value="Chromosome"/>
</dbReference>
<keyword evidence="2" id="KW-1133">Transmembrane helix</keyword>
<accession>A0A8D5ZJ08</accession>
<keyword evidence="2" id="KW-0812">Transmembrane</keyword>
<evidence type="ECO:0000313" key="3">
    <source>
        <dbReference type="EMBL" id="BCU69737.1"/>
    </source>
</evidence>
<evidence type="ECO:0000313" key="4">
    <source>
        <dbReference type="Proteomes" id="UP000825123"/>
    </source>
</evidence>
<protein>
    <recommendedName>
        <fullName evidence="5">Zinc-ribbon domain-containing protein</fullName>
    </recommendedName>
</protein>
<evidence type="ECO:0008006" key="5">
    <source>
        <dbReference type="Google" id="ProtNLM"/>
    </source>
</evidence>
<sequence length="261" mass="27765">MKKCPRCGFDNIDTVTSCVRCGYPLTYQGPTAQPTPYQPMYQPTPQPPYQGPPYQQPPPPPPKGKNKLLIPIVGAVGVIAVVLVVIVLFSVLHSGPSGMSFVTPSEASSVLGGTWSINNYTSYTFTVHDGIATVKYLNGMTANRSVASITQGAPTVGITSGYYEYMVGTVNGKSEEITISGIAFQSSSDAVNFFSQVKSVLQMSAAKFKTVSSNEFVAYCYSGSDIESIIVALNGNTLYGIEVIAPQPLGTSQLQSLVSYV</sequence>
<feature type="compositionally biased region" description="Pro residues" evidence="1">
    <location>
        <begin position="42"/>
        <end position="63"/>
    </location>
</feature>
<dbReference type="EMBL" id="AP024597">
    <property type="protein sequence ID" value="BCU69737.1"/>
    <property type="molecule type" value="Genomic_DNA"/>
</dbReference>
<feature type="region of interest" description="Disordered" evidence="1">
    <location>
        <begin position="34"/>
        <end position="63"/>
    </location>
</feature>
<dbReference type="AlphaFoldDB" id="A0A8D5ZJ08"/>
<dbReference type="GeneID" id="66162779"/>
<proteinExistence type="predicted"/>